<name>A0A1G8BTW1_9SPHI</name>
<dbReference type="InterPro" id="IPR000182">
    <property type="entry name" value="GNAT_dom"/>
</dbReference>
<dbReference type="PANTHER" id="PTHR13947:SF37">
    <property type="entry name" value="LD18367P"/>
    <property type="match status" value="1"/>
</dbReference>
<dbReference type="RefSeq" id="WP_091169909.1">
    <property type="nucleotide sequence ID" value="NZ_FNCG01000009.1"/>
</dbReference>
<dbReference type="STRING" id="551996.SAMN05192573_10955"/>
<dbReference type="Pfam" id="PF13508">
    <property type="entry name" value="Acetyltransf_7"/>
    <property type="match status" value="1"/>
</dbReference>
<protein>
    <submittedName>
        <fullName evidence="3">Aminoglycoside 6'-N-acetyltransferase I</fullName>
    </submittedName>
</protein>
<dbReference type="PANTHER" id="PTHR13947">
    <property type="entry name" value="GNAT FAMILY N-ACETYLTRANSFERASE"/>
    <property type="match status" value="1"/>
</dbReference>
<proteinExistence type="predicted"/>
<dbReference type="AlphaFoldDB" id="A0A1G8BTW1"/>
<evidence type="ECO:0000259" key="2">
    <source>
        <dbReference type="PROSITE" id="PS51186"/>
    </source>
</evidence>
<gene>
    <name evidence="3" type="ORF">SAMN05192573_10955</name>
</gene>
<reference evidence="4" key="1">
    <citation type="submission" date="2016-10" db="EMBL/GenBank/DDBJ databases">
        <authorList>
            <person name="Varghese N."/>
            <person name="Submissions S."/>
        </authorList>
    </citation>
    <scope>NUCLEOTIDE SEQUENCE [LARGE SCALE GENOMIC DNA]</scope>
    <source>
        <strain evidence="4">Gh-67</strain>
    </source>
</reference>
<dbReference type="PROSITE" id="PS51186">
    <property type="entry name" value="GNAT"/>
    <property type="match status" value="1"/>
</dbReference>
<keyword evidence="1 3" id="KW-0808">Transferase</keyword>
<dbReference type="SUPFAM" id="SSF55729">
    <property type="entry name" value="Acyl-CoA N-acyltransferases (Nat)"/>
    <property type="match status" value="1"/>
</dbReference>
<organism evidence="3 4">
    <name type="scientific">Mucilaginibacter gossypii</name>
    <dbReference type="NCBI Taxonomy" id="551996"/>
    <lineage>
        <taxon>Bacteria</taxon>
        <taxon>Pseudomonadati</taxon>
        <taxon>Bacteroidota</taxon>
        <taxon>Sphingobacteriia</taxon>
        <taxon>Sphingobacteriales</taxon>
        <taxon>Sphingobacteriaceae</taxon>
        <taxon>Mucilaginibacter</taxon>
    </lineage>
</organism>
<dbReference type="Gene3D" id="3.40.630.30">
    <property type="match status" value="1"/>
</dbReference>
<dbReference type="EMBL" id="FNCG01000009">
    <property type="protein sequence ID" value="SDH36544.1"/>
    <property type="molecule type" value="Genomic_DNA"/>
</dbReference>
<evidence type="ECO:0000313" key="3">
    <source>
        <dbReference type="EMBL" id="SDH36544.1"/>
    </source>
</evidence>
<feature type="domain" description="N-acetyltransferase" evidence="2">
    <location>
        <begin position="5"/>
        <end position="155"/>
    </location>
</feature>
<keyword evidence="4" id="KW-1185">Reference proteome</keyword>
<dbReference type="CDD" id="cd04301">
    <property type="entry name" value="NAT_SF"/>
    <property type="match status" value="1"/>
</dbReference>
<accession>A0A1G8BTW1</accession>
<dbReference type="GO" id="GO:0008080">
    <property type="term" value="F:N-acetyltransferase activity"/>
    <property type="evidence" value="ECO:0007669"/>
    <property type="project" value="InterPro"/>
</dbReference>
<dbReference type="InterPro" id="IPR016181">
    <property type="entry name" value="Acyl_CoA_acyltransferase"/>
</dbReference>
<sequence length="185" mass="21214">MIDQTAIRLLKKTDAIPYELLLLADEEMQAIERYIFQSAIYVAETGGIVIAVYALYPIDEHSAEIKAIAVNEAWQNQGIGKLLLKDAETRATEQGFCELIIGTPTIAGKQLAIYKRAGFELFEIKKGFFLTYYSAPIFEDGVRLTDMVYFGLFFDLVKWLASYDSRYFLFLPWNCFHFLVFSDKL</sequence>
<dbReference type="InterPro" id="IPR050769">
    <property type="entry name" value="NAT_camello-type"/>
</dbReference>
<evidence type="ECO:0000313" key="4">
    <source>
        <dbReference type="Proteomes" id="UP000199705"/>
    </source>
</evidence>
<dbReference type="Proteomes" id="UP000199705">
    <property type="component" value="Unassembled WGS sequence"/>
</dbReference>
<evidence type="ECO:0000256" key="1">
    <source>
        <dbReference type="ARBA" id="ARBA00022679"/>
    </source>
</evidence>